<dbReference type="Gene3D" id="3.10.105.10">
    <property type="entry name" value="Dipeptide-binding Protein, Domain 3"/>
    <property type="match status" value="1"/>
</dbReference>
<dbReference type="Gene3D" id="3.40.190.10">
    <property type="entry name" value="Periplasmic binding protein-like II"/>
    <property type="match status" value="1"/>
</dbReference>
<dbReference type="InterPro" id="IPR000914">
    <property type="entry name" value="SBP_5_dom"/>
</dbReference>
<keyword evidence="5" id="KW-0614">Plasmid</keyword>
<dbReference type="PANTHER" id="PTHR30290">
    <property type="entry name" value="PERIPLASMIC BINDING COMPONENT OF ABC TRANSPORTER"/>
    <property type="match status" value="1"/>
</dbReference>
<sequence>MTLFGKSAFAGLLALGATLALPALAQDALRVGQTFLVDNLDPTAGSAGWALTSHGVGGQLWSVDAAGRLVPELAQSANRTGDLSWTITLAEGRRFSDGSPVTAAALKAGFENTFAKNAPAAATGGKLSFEAPDDRTLLVTTERPVAMLPALFAEWPLIAYGFDGAGQPLFTGPYKVTGFTADATLDLAANPYHPAGADRSDITLRKFGDAQTMALALQSGELDLAFGLPVEGLSAIRANPDLTVKSFQVGYQYFGFLNTESPTLSDPKLRQAIDLALGRPELIEAIGNGVPATGAFAPYFPFAGKVERVSDRYLAGDLLDKAGWTAGSDGKRTKDGVPLRLRLVTYSSRPDLVTMLPVVAAQLNRLGIASETRVVENPGDAAAEGDFDIFLWAQHTAPNGDPAFFFNSMLVSGAALNHARYKSPAFDAIIAKFSETADPETRNQIALEAQDQLFEDVPVTFLIAPEWRVGLSTRLKDYEPWGSDYYVIRPEMGEIR</sequence>
<dbReference type="Proteomes" id="UP000015480">
    <property type="component" value="Plasmid pAMI1"/>
</dbReference>
<evidence type="ECO:0000313" key="5">
    <source>
        <dbReference type="EMBL" id="AGT10623.1"/>
    </source>
</evidence>
<evidence type="ECO:0000256" key="3">
    <source>
        <dbReference type="SAM" id="SignalP"/>
    </source>
</evidence>
<keyword evidence="6" id="KW-1185">Reference proteome</keyword>
<dbReference type="GO" id="GO:0043190">
    <property type="term" value="C:ATP-binding cassette (ABC) transporter complex"/>
    <property type="evidence" value="ECO:0007669"/>
    <property type="project" value="InterPro"/>
</dbReference>
<dbReference type="PANTHER" id="PTHR30290:SF81">
    <property type="entry name" value="OLIGOPEPTIDE-BINDING PROTEIN OPPA"/>
    <property type="match status" value="1"/>
</dbReference>
<dbReference type="HOGENOM" id="CLU_017028_7_5_5"/>
<dbReference type="PATRIC" id="fig|1367847.3.peg.3548"/>
<dbReference type="SUPFAM" id="SSF53850">
    <property type="entry name" value="Periplasmic binding protein-like II"/>
    <property type="match status" value="1"/>
</dbReference>
<accession>S5YGN7</accession>
<dbReference type="RefSeq" id="WP_020952772.1">
    <property type="nucleotide sequence ID" value="NC_022042.1"/>
</dbReference>
<dbReference type="PIRSF" id="PIRSF002741">
    <property type="entry name" value="MppA"/>
    <property type="match status" value="1"/>
</dbReference>
<dbReference type="EMBL" id="CP006651">
    <property type="protein sequence ID" value="AGT10623.1"/>
    <property type="molecule type" value="Genomic_DNA"/>
</dbReference>
<dbReference type="GO" id="GO:0015833">
    <property type="term" value="P:peptide transport"/>
    <property type="evidence" value="ECO:0007669"/>
    <property type="project" value="TreeGrafter"/>
</dbReference>
<dbReference type="GO" id="GO:1904680">
    <property type="term" value="F:peptide transmembrane transporter activity"/>
    <property type="evidence" value="ECO:0007669"/>
    <property type="project" value="TreeGrafter"/>
</dbReference>
<proteinExistence type="inferred from homology"/>
<organism evidence="5 6">
    <name type="scientific">Paracoccus aminophilus JCM 7686</name>
    <dbReference type="NCBI Taxonomy" id="1367847"/>
    <lineage>
        <taxon>Bacteria</taxon>
        <taxon>Pseudomonadati</taxon>
        <taxon>Pseudomonadota</taxon>
        <taxon>Alphaproteobacteria</taxon>
        <taxon>Rhodobacterales</taxon>
        <taxon>Paracoccaceae</taxon>
        <taxon>Paracoccus</taxon>
    </lineage>
</organism>
<dbReference type="AlphaFoldDB" id="S5YGN7"/>
<protein>
    <submittedName>
        <fullName evidence="5">ABC-type dipeptide/oligopeptide/nickel transport systems, substrate binding component</fullName>
    </submittedName>
</protein>
<dbReference type="GO" id="GO:0030288">
    <property type="term" value="C:outer membrane-bounded periplasmic space"/>
    <property type="evidence" value="ECO:0007669"/>
    <property type="project" value="UniProtKB-ARBA"/>
</dbReference>
<evidence type="ECO:0000256" key="2">
    <source>
        <dbReference type="ARBA" id="ARBA00005695"/>
    </source>
</evidence>
<comment type="similarity">
    <text evidence="2">Belongs to the bacterial solute-binding protein 5 family.</text>
</comment>
<feature type="signal peptide" evidence="3">
    <location>
        <begin position="1"/>
        <end position="25"/>
    </location>
</feature>
<evidence type="ECO:0000313" key="6">
    <source>
        <dbReference type="Proteomes" id="UP000015480"/>
    </source>
</evidence>
<keyword evidence="3" id="KW-0732">Signal</keyword>
<evidence type="ECO:0000259" key="4">
    <source>
        <dbReference type="Pfam" id="PF00496"/>
    </source>
</evidence>
<dbReference type="InterPro" id="IPR039424">
    <property type="entry name" value="SBP_5"/>
</dbReference>
<dbReference type="KEGG" id="pami:JCM7686_pAMI1p037"/>
<reference evidence="5 6" key="1">
    <citation type="journal article" date="2014" name="BMC Genomics">
        <title>Architecture and functions of a multipartite genome of the methylotrophic bacterium Paracoccus aminophilus JCM 7686, containing primary and secondary chromids.</title>
        <authorList>
            <person name="Dziewit L."/>
            <person name="Czarnecki J."/>
            <person name="Wibberg D."/>
            <person name="Radlinska M."/>
            <person name="Mrozek P."/>
            <person name="Szymczak M."/>
            <person name="Schluter A."/>
            <person name="Puhler A."/>
            <person name="Bartosik D."/>
        </authorList>
    </citation>
    <scope>NUCLEOTIDE SEQUENCE [LARGE SCALE GENOMIC DNA]</scope>
    <source>
        <strain evidence="5">JCM 7686</strain>
        <plasmid evidence="6">Plasmid pAMI1</plasmid>
    </source>
</reference>
<dbReference type="Pfam" id="PF00496">
    <property type="entry name" value="SBP_bac_5"/>
    <property type="match status" value="1"/>
</dbReference>
<feature type="chain" id="PRO_5004544941" evidence="3">
    <location>
        <begin position="26"/>
        <end position="496"/>
    </location>
</feature>
<evidence type="ECO:0000256" key="1">
    <source>
        <dbReference type="ARBA" id="ARBA00004418"/>
    </source>
</evidence>
<feature type="domain" description="Solute-binding protein family 5" evidence="4">
    <location>
        <begin position="69"/>
        <end position="413"/>
    </location>
</feature>
<gene>
    <name evidence="5" type="ORF">JCM7686_pAMI1p037</name>
</gene>
<dbReference type="InterPro" id="IPR030678">
    <property type="entry name" value="Peptide/Ni-bd"/>
</dbReference>
<name>S5YGN7_PARAH</name>
<comment type="subcellular location">
    <subcellularLocation>
        <location evidence="1">Periplasm</location>
    </subcellularLocation>
</comment>
<geneLocation type="plasmid" evidence="5 6">
    <name>pAMI1</name>
</geneLocation>
<dbReference type="OrthoDB" id="9803988at2"/>